<evidence type="ECO:0000313" key="4">
    <source>
        <dbReference type="EMBL" id="KAG7093842.1"/>
    </source>
</evidence>
<comment type="cofactor">
    <cofactor evidence="1">
        <name>a divalent metal cation</name>
        <dbReference type="ChEBI" id="CHEBI:60240"/>
    </cofactor>
</comment>
<protein>
    <recommendedName>
        <fullName evidence="3">DDE Tnp4 domain-containing protein</fullName>
    </recommendedName>
</protein>
<dbReference type="AlphaFoldDB" id="A0A9P7UTI0"/>
<dbReference type="Proteomes" id="UP001049176">
    <property type="component" value="Chromosome 4"/>
</dbReference>
<name>A0A9P7UTI0_9AGAR</name>
<evidence type="ECO:0000256" key="1">
    <source>
        <dbReference type="ARBA" id="ARBA00001968"/>
    </source>
</evidence>
<keyword evidence="5" id="KW-1185">Reference proteome</keyword>
<sequence>MDVLTSDLAVLHTIKDTRYLNPRIHVPKEGQLYKLAFEYSQDPLLHHRFEDLFRVSVHVFDVLLVLIEDHPIFHNNSNNPQAPVHEQLQVLLYQMGRYGNGASITDVAHISGILEGSVENFTDRCLTAIEALHDDFIHPLTDEEKEVEKQWIETHLGFGGLWREGYMMYDGTIVVLHWKPALDREGYYTRKANYGLNVQIGNVPSSLRVVDYCTGFTGAAHDASAFEYTTASCFPELLFQGEEFAWADSAYPVGVLIIPVHRQPASREPRNAYFDRYVSGIRVHSEHCMGALKCRFQCLRGLRADITSIEDHRKVEGPKTHSNFYSTHSGEQDDHQLGVQTRVENGDGSSELIMEDQAGKLKRDRLRDQLIEVWGKIFN</sequence>
<feature type="domain" description="DDE Tnp4" evidence="3">
    <location>
        <begin position="170"/>
        <end position="309"/>
    </location>
</feature>
<evidence type="ECO:0000259" key="3">
    <source>
        <dbReference type="Pfam" id="PF13359"/>
    </source>
</evidence>
<dbReference type="RefSeq" id="XP_043010312.1">
    <property type="nucleotide sequence ID" value="XM_043152226.1"/>
</dbReference>
<accession>A0A9P7UTI0</accession>
<dbReference type="InterPro" id="IPR027806">
    <property type="entry name" value="HARBI1_dom"/>
</dbReference>
<keyword evidence="2" id="KW-0479">Metal-binding</keyword>
<comment type="caution">
    <text evidence="4">The sequence shown here is derived from an EMBL/GenBank/DDBJ whole genome shotgun (WGS) entry which is preliminary data.</text>
</comment>
<proteinExistence type="predicted"/>
<dbReference type="Pfam" id="PF13359">
    <property type="entry name" value="DDE_Tnp_4"/>
    <property type="match status" value="1"/>
</dbReference>
<gene>
    <name evidence="4" type="ORF">E1B28_007481</name>
</gene>
<reference evidence="4" key="1">
    <citation type="journal article" date="2021" name="Genome Biol. Evol.">
        <title>The assembled and annotated genome of the fairy-ring fungus Marasmius oreades.</title>
        <authorList>
            <person name="Hiltunen M."/>
            <person name="Ament-Velasquez S.L."/>
            <person name="Johannesson H."/>
        </authorList>
    </citation>
    <scope>NUCLEOTIDE SEQUENCE</scope>
    <source>
        <strain evidence="4">03SP1</strain>
    </source>
</reference>
<dbReference type="OrthoDB" id="2408877at2759"/>
<dbReference type="EMBL" id="CM032184">
    <property type="protein sequence ID" value="KAG7093842.1"/>
    <property type="molecule type" value="Genomic_DNA"/>
</dbReference>
<dbReference type="GeneID" id="66076557"/>
<dbReference type="KEGG" id="more:E1B28_007481"/>
<evidence type="ECO:0000313" key="5">
    <source>
        <dbReference type="Proteomes" id="UP001049176"/>
    </source>
</evidence>
<dbReference type="GO" id="GO:0046872">
    <property type="term" value="F:metal ion binding"/>
    <property type="evidence" value="ECO:0007669"/>
    <property type="project" value="UniProtKB-KW"/>
</dbReference>
<evidence type="ECO:0000256" key="2">
    <source>
        <dbReference type="ARBA" id="ARBA00022723"/>
    </source>
</evidence>
<organism evidence="4 5">
    <name type="scientific">Marasmius oreades</name>
    <name type="common">fairy-ring Marasmius</name>
    <dbReference type="NCBI Taxonomy" id="181124"/>
    <lineage>
        <taxon>Eukaryota</taxon>
        <taxon>Fungi</taxon>
        <taxon>Dikarya</taxon>
        <taxon>Basidiomycota</taxon>
        <taxon>Agaricomycotina</taxon>
        <taxon>Agaricomycetes</taxon>
        <taxon>Agaricomycetidae</taxon>
        <taxon>Agaricales</taxon>
        <taxon>Marasmiineae</taxon>
        <taxon>Marasmiaceae</taxon>
        <taxon>Marasmius</taxon>
    </lineage>
</organism>